<name>A0AAV1HXS3_9CHLO</name>
<dbReference type="Pfam" id="PF00118">
    <property type="entry name" value="Cpn60_TCP1"/>
    <property type="match status" value="1"/>
</dbReference>
<dbReference type="CDD" id="cd03341">
    <property type="entry name" value="TCP1_theta"/>
    <property type="match status" value="1"/>
</dbReference>
<dbReference type="Gene3D" id="1.10.560.10">
    <property type="entry name" value="GroEL-like equatorial domain"/>
    <property type="match status" value="1"/>
</dbReference>
<keyword evidence="5 8" id="KW-0067">ATP-binding</keyword>
<evidence type="ECO:0000256" key="6">
    <source>
        <dbReference type="ARBA" id="ARBA00023186"/>
    </source>
</evidence>
<dbReference type="SUPFAM" id="SSF48592">
    <property type="entry name" value="GroEL equatorial domain-like"/>
    <property type="match status" value="1"/>
</dbReference>
<evidence type="ECO:0000256" key="4">
    <source>
        <dbReference type="ARBA" id="ARBA00022741"/>
    </source>
</evidence>
<dbReference type="GO" id="GO:0005737">
    <property type="term" value="C:cytoplasm"/>
    <property type="evidence" value="ECO:0007669"/>
    <property type="project" value="UniProtKB-SubCell"/>
</dbReference>
<dbReference type="InterPro" id="IPR027409">
    <property type="entry name" value="GroEL-like_apical_dom_sf"/>
</dbReference>
<organism evidence="9 10">
    <name type="scientific">Coccomyxa viridis</name>
    <dbReference type="NCBI Taxonomy" id="1274662"/>
    <lineage>
        <taxon>Eukaryota</taxon>
        <taxon>Viridiplantae</taxon>
        <taxon>Chlorophyta</taxon>
        <taxon>core chlorophytes</taxon>
        <taxon>Trebouxiophyceae</taxon>
        <taxon>Trebouxiophyceae incertae sedis</taxon>
        <taxon>Coccomyxaceae</taxon>
        <taxon>Coccomyxa</taxon>
    </lineage>
</organism>
<dbReference type="PANTHER" id="PTHR11353">
    <property type="entry name" value="CHAPERONIN"/>
    <property type="match status" value="1"/>
</dbReference>
<dbReference type="GO" id="GO:0016887">
    <property type="term" value="F:ATP hydrolysis activity"/>
    <property type="evidence" value="ECO:0007669"/>
    <property type="project" value="InterPro"/>
</dbReference>
<keyword evidence="4 8" id="KW-0547">Nucleotide-binding</keyword>
<dbReference type="SUPFAM" id="SSF54849">
    <property type="entry name" value="GroEL-intermediate domain like"/>
    <property type="match status" value="1"/>
</dbReference>
<accession>A0AAV1HXS3</accession>
<keyword evidence="10" id="KW-1185">Reference proteome</keyword>
<dbReference type="PROSITE" id="PS00750">
    <property type="entry name" value="TCP1_1"/>
    <property type="match status" value="1"/>
</dbReference>
<dbReference type="FunFam" id="3.50.7.10:FF:000008">
    <property type="entry name" value="T-complex protein 1 subunit theta"/>
    <property type="match status" value="1"/>
</dbReference>
<protein>
    <recommendedName>
        <fullName evidence="7">CCT-theta</fullName>
    </recommendedName>
</protein>
<dbReference type="NCBIfam" id="TIGR02346">
    <property type="entry name" value="chap_CCT_theta"/>
    <property type="match status" value="1"/>
</dbReference>
<dbReference type="GO" id="GO:0140662">
    <property type="term" value="F:ATP-dependent protein folding chaperone"/>
    <property type="evidence" value="ECO:0007669"/>
    <property type="project" value="InterPro"/>
</dbReference>
<evidence type="ECO:0000256" key="2">
    <source>
        <dbReference type="ARBA" id="ARBA00008020"/>
    </source>
</evidence>
<dbReference type="AlphaFoldDB" id="A0AAV1HXS3"/>
<keyword evidence="6 8" id="KW-0143">Chaperone</keyword>
<dbReference type="SUPFAM" id="SSF52029">
    <property type="entry name" value="GroEL apical domain-like"/>
    <property type="match status" value="1"/>
</dbReference>
<gene>
    <name evidence="9" type="ORF">CVIRNUC_001533</name>
</gene>
<evidence type="ECO:0000256" key="5">
    <source>
        <dbReference type="ARBA" id="ARBA00022840"/>
    </source>
</evidence>
<evidence type="ECO:0000313" key="9">
    <source>
        <dbReference type="EMBL" id="CAK0744250.1"/>
    </source>
</evidence>
<evidence type="ECO:0000256" key="8">
    <source>
        <dbReference type="RuleBase" id="RU004187"/>
    </source>
</evidence>
<dbReference type="InterPro" id="IPR027413">
    <property type="entry name" value="GROEL-like_equatorial_sf"/>
</dbReference>
<dbReference type="GO" id="GO:0051082">
    <property type="term" value="F:unfolded protein binding"/>
    <property type="evidence" value="ECO:0007669"/>
    <property type="project" value="InterPro"/>
</dbReference>
<dbReference type="Gene3D" id="3.30.260.10">
    <property type="entry name" value="TCP-1-like chaperonin intermediate domain"/>
    <property type="match status" value="1"/>
</dbReference>
<comment type="caution">
    <text evidence="9">The sequence shown here is derived from an EMBL/GenBank/DDBJ whole genome shotgun (WGS) entry which is preliminary data.</text>
</comment>
<dbReference type="InterPro" id="IPR002194">
    <property type="entry name" value="Chaperonin_TCP-1_CS"/>
</dbReference>
<evidence type="ECO:0000256" key="1">
    <source>
        <dbReference type="ARBA" id="ARBA00004496"/>
    </source>
</evidence>
<dbReference type="EMBL" id="CAUYUE010000002">
    <property type="protein sequence ID" value="CAK0744250.1"/>
    <property type="molecule type" value="Genomic_DNA"/>
</dbReference>
<dbReference type="PRINTS" id="PR00304">
    <property type="entry name" value="TCOMPLEXTCP1"/>
</dbReference>
<dbReference type="InterPro" id="IPR017998">
    <property type="entry name" value="Chaperone_TCP-1"/>
</dbReference>
<comment type="similarity">
    <text evidence="2 8">Belongs to the TCP-1 chaperonin family.</text>
</comment>
<evidence type="ECO:0000256" key="3">
    <source>
        <dbReference type="ARBA" id="ARBA00022490"/>
    </source>
</evidence>
<dbReference type="InterPro" id="IPR027410">
    <property type="entry name" value="TCP-1-like_intermed_sf"/>
</dbReference>
<keyword evidence="3" id="KW-0963">Cytoplasm</keyword>
<sequence length="544" mass="57540">MGGMGMPYGLQAMLKEGHKHFSGLDEAVYKNIEAGKQLSQIARTSMGPNGMNKMVINHLEKLFVTRDASTIINELEVEHPAARLLVFAAQAQQQEIGDGTNFVVSFAGDLLNAAEGLLREGLHTSEVAEGYTKAAAKALEIMEKLILPGSDKMDVRDPEAVAKRIKGSVCSKQYGYEDLLSPLIAKACIDVVPKNPANFNVDNVRVVKILGGGAHDSKVVKGVVIKRSTEGSIQDVTDAKVAVFAQGVDTASTETKGTVLIKNAEELEGYSRSEEDRLEALIKGIADSGARVVAAGSAIGDMALHFIEKYGMMALRIPSKFDLRRFCRATGATALARLGAPTADELGFAKALGVAEIGGTTVVVLEQDAAAGAVSTVVLRASTDQLLDDLERAIDDGVNTYKVLCKDPRTLAAGGGVEMEIAQQLGELGRKETGLEQYAIAKFAEALEVVPRTISENSGLDASDVVASLAAAHAAGKSTAGVDVETGEPTDLAEQDIYDLYLTKWWGLKLAAEAVCTVLRVDQIIMAKQAGGPKAPQPGAMDED</sequence>
<comment type="subcellular location">
    <subcellularLocation>
        <location evidence="1">Cytoplasm</location>
    </subcellularLocation>
</comment>
<evidence type="ECO:0000256" key="7">
    <source>
        <dbReference type="ARBA" id="ARBA00029602"/>
    </source>
</evidence>
<dbReference type="InterPro" id="IPR012721">
    <property type="entry name" value="Chap_CCT_theta"/>
</dbReference>
<dbReference type="Proteomes" id="UP001314263">
    <property type="component" value="Unassembled WGS sequence"/>
</dbReference>
<dbReference type="Gene3D" id="3.50.7.10">
    <property type="entry name" value="GroEL"/>
    <property type="match status" value="1"/>
</dbReference>
<proteinExistence type="inferred from homology"/>
<dbReference type="GO" id="GO:0005524">
    <property type="term" value="F:ATP binding"/>
    <property type="evidence" value="ECO:0007669"/>
    <property type="project" value="UniProtKB-KW"/>
</dbReference>
<evidence type="ECO:0000313" key="10">
    <source>
        <dbReference type="Proteomes" id="UP001314263"/>
    </source>
</evidence>
<reference evidence="9 10" key="1">
    <citation type="submission" date="2023-10" db="EMBL/GenBank/DDBJ databases">
        <authorList>
            <person name="Maclean D."/>
            <person name="Macfadyen A."/>
        </authorList>
    </citation>
    <scope>NUCLEOTIDE SEQUENCE [LARGE SCALE GENOMIC DNA]</scope>
</reference>
<dbReference type="InterPro" id="IPR002423">
    <property type="entry name" value="Cpn60/GroEL/TCP-1"/>
</dbReference>